<evidence type="ECO:0000256" key="5">
    <source>
        <dbReference type="ARBA" id="ARBA00038359"/>
    </source>
</evidence>
<evidence type="ECO:0000256" key="4">
    <source>
        <dbReference type="ARBA" id="ARBA00023136"/>
    </source>
</evidence>
<evidence type="ECO:0000256" key="1">
    <source>
        <dbReference type="ARBA" id="ARBA00004141"/>
    </source>
</evidence>
<dbReference type="AlphaFoldDB" id="A0A139GWF0"/>
<evidence type="ECO:0000256" key="2">
    <source>
        <dbReference type="ARBA" id="ARBA00022692"/>
    </source>
</evidence>
<gene>
    <name evidence="9" type="ORF">AC578_4507</name>
</gene>
<feature type="transmembrane region" description="Helical" evidence="7">
    <location>
        <begin position="120"/>
        <end position="140"/>
    </location>
</feature>
<keyword evidence="4 7" id="KW-0472">Membrane</keyword>
<feature type="region of interest" description="Disordered" evidence="6">
    <location>
        <begin position="320"/>
        <end position="341"/>
    </location>
</feature>
<dbReference type="InterPro" id="IPR049326">
    <property type="entry name" value="Rhodopsin_dom_fungi"/>
</dbReference>
<proteinExistence type="inferred from homology"/>
<evidence type="ECO:0000256" key="7">
    <source>
        <dbReference type="SAM" id="Phobius"/>
    </source>
</evidence>
<evidence type="ECO:0000256" key="3">
    <source>
        <dbReference type="ARBA" id="ARBA00022989"/>
    </source>
</evidence>
<keyword evidence="10" id="KW-1185">Reference proteome</keyword>
<protein>
    <recommendedName>
        <fullName evidence="8">Rhodopsin domain-containing protein</fullName>
    </recommendedName>
</protein>
<evidence type="ECO:0000313" key="9">
    <source>
        <dbReference type="EMBL" id="KXS94501.1"/>
    </source>
</evidence>
<dbReference type="PANTHER" id="PTHR33048">
    <property type="entry name" value="PTH11-LIKE INTEGRAL MEMBRANE PROTEIN (AFU_ORTHOLOGUE AFUA_5G11245)"/>
    <property type="match status" value="1"/>
</dbReference>
<feature type="transmembrane region" description="Helical" evidence="7">
    <location>
        <begin position="15"/>
        <end position="36"/>
    </location>
</feature>
<feature type="transmembrane region" description="Helical" evidence="7">
    <location>
        <begin position="234"/>
        <end position="252"/>
    </location>
</feature>
<dbReference type="PANTHER" id="PTHR33048:SF165">
    <property type="entry name" value="INTEGRAL MEMBRANE PROTEIN"/>
    <property type="match status" value="1"/>
</dbReference>
<feature type="domain" description="Rhodopsin" evidence="8">
    <location>
        <begin position="115"/>
        <end position="294"/>
    </location>
</feature>
<keyword evidence="3 7" id="KW-1133">Transmembrane helix</keyword>
<reference evidence="9 10" key="1">
    <citation type="submission" date="2015-07" db="EMBL/GenBank/DDBJ databases">
        <title>Comparative genomics of the Sigatoka disease complex on banana suggests a link between parallel evolutionary changes in Pseudocercospora fijiensis and Pseudocercospora eumusae and increased virulence on the banana host.</title>
        <authorList>
            <person name="Chang T.-C."/>
            <person name="Salvucci A."/>
            <person name="Crous P.W."/>
            <person name="Stergiopoulos I."/>
        </authorList>
    </citation>
    <scope>NUCLEOTIDE SEQUENCE [LARGE SCALE GENOMIC DNA]</scope>
    <source>
        <strain evidence="9 10">CBS 114824</strain>
    </source>
</reference>
<dbReference type="Proteomes" id="UP000070133">
    <property type="component" value="Unassembled WGS sequence"/>
</dbReference>
<dbReference type="EMBL" id="LFZN01000284">
    <property type="protein sequence ID" value="KXS94501.1"/>
    <property type="molecule type" value="Genomic_DNA"/>
</dbReference>
<feature type="transmembrane region" description="Helical" evidence="7">
    <location>
        <begin position="278"/>
        <end position="297"/>
    </location>
</feature>
<sequence length="596" mass="66709">MAVVYILFGNGGETLLAVTWTWTAIATIFFLFRTWYASREPSKEHASLLGIRWDYAAVTVAYVRYISPLKACLLTVKGCRALFSDYYDSWLSNGTLDQATPGKLEASRTNYCHVISISNVVAYFSMIFGRFAIIALLLSLQGTAYRQWRISLWIVGAAQAMILSAHIVITVCQCDPPRKLWDLEVPGKCNLQVFSQKFGYASGTVGAFADFYLAVYPAIFIIGPLMKLSPSMRAGICIILGGGLVAGIAGIVKMTCINDVRQLQKDYARFVMWQLTEAWFIIIFGTLPTVKPVFLAMGRGLKSIGIRLISTSTDHKYPKRLTHSLTSGTGTSGSKAVYKPSHPRTSEVALTDLSAMGKMEGRHSLDDEHTCNEQWRDAENAHASQRRCSRRFCYAELDNEKCTIYEDWTGTTRTSTLQNTSKSTIPSEICGFTDTNTRAWTAMAQNDTSALREHLESLPQELYDIIFDYTFTPTIRNGVVTVEDNFNGAAISSVSRATNALLAKRYSGCTIVGNVLHVLAFLKCFMGREKVSGIRCWMYEGFGECLKSQKTFQEDSATMITLRKRLESYLGRREMAQFELMKEWALDDEKSPYSFP</sequence>
<evidence type="ECO:0000256" key="6">
    <source>
        <dbReference type="SAM" id="MobiDB-lite"/>
    </source>
</evidence>
<comment type="similarity">
    <text evidence="5">Belongs to the SAT4 family.</text>
</comment>
<comment type="caution">
    <text evidence="9">The sequence shown here is derived from an EMBL/GenBank/DDBJ whole genome shotgun (WGS) entry which is preliminary data.</text>
</comment>
<feature type="transmembrane region" description="Helical" evidence="7">
    <location>
        <begin position="152"/>
        <end position="171"/>
    </location>
</feature>
<comment type="subcellular location">
    <subcellularLocation>
        <location evidence="1">Membrane</location>
        <topology evidence="1">Multi-pass membrane protein</topology>
    </subcellularLocation>
</comment>
<name>A0A139GWF0_9PEZI</name>
<organism evidence="9 10">
    <name type="scientific">Pseudocercospora eumusae</name>
    <dbReference type="NCBI Taxonomy" id="321146"/>
    <lineage>
        <taxon>Eukaryota</taxon>
        <taxon>Fungi</taxon>
        <taxon>Dikarya</taxon>
        <taxon>Ascomycota</taxon>
        <taxon>Pezizomycotina</taxon>
        <taxon>Dothideomycetes</taxon>
        <taxon>Dothideomycetidae</taxon>
        <taxon>Mycosphaerellales</taxon>
        <taxon>Mycosphaerellaceae</taxon>
        <taxon>Pseudocercospora</taxon>
    </lineage>
</organism>
<feature type="transmembrane region" description="Helical" evidence="7">
    <location>
        <begin position="200"/>
        <end position="222"/>
    </location>
</feature>
<dbReference type="Pfam" id="PF20684">
    <property type="entry name" value="Fung_rhodopsin"/>
    <property type="match status" value="1"/>
</dbReference>
<evidence type="ECO:0000313" key="10">
    <source>
        <dbReference type="Proteomes" id="UP000070133"/>
    </source>
</evidence>
<dbReference type="GO" id="GO:0016020">
    <property type="term" value="C:membrane"/>
    <property type="evidence" value="ECO:0007669"/>
    <property type="project" value="UniProtKB-SubCell"/>
</dbReference>
<dbReference type="InterPro" id="IPR052337">
    <property type="entry name" value="SAT4-like"/>
</dbReference>
<dbReference type="OrthoDB" id="3934549at2759"/>
<keyword evidence="2 7" id="KW-0812">Transmembrane</keyword>
<evidence type="ECO:0000259" key="8">
    <source>
        <dbReference type="Pfam" id="PF20684"/>
    </source>
</evidence>
<accession>A0A139GWF0</accession>